<proteinExistence type="predicted"/>
<keyword evidence="1" id="KW-0472">Membrane</keyword>
<gene>
    <name evidence="2" type="ORF">BJ212DRAFT_120531</name>
</gene>
<evidence type="ECO:0000313" key="2">
    <source>
        <dbReference type="EMBL" id="KAG1818017.1"/>
    </source>
</evidence>
<keyword evidence="1" id="KW-1133">Transmembrane helix</keyword>
<organism evidence="2 3">
    <name type="scientific">Suillus subaureus</name>
    <dbReference type="NCBI Taxonomy" id="48587"/>
    <lineage>
        <taxon>Eukaryota</taxon>
        <taxon>Fungi</taxon>
        <taxon>Dikarya</taxon>
        <taxon>Basidiomycota</taxon>
        <taxon>Agaricomycotina</taxon>
        <taxon>Agaricomycetes</taxon>
        <taxon>Agaricomycetidae</taxon>
        <taxon>Boletales</taxon>
        <taxon>Suillineae</taxon>
        <taxon>Suillaceae</taxon>
        <taxon>Suillus</taxon>
    </lineage>
</organism>
<reference evidence="2" key="1">
    <citation type="journal article" date="2020" name="New Phytol.">
        <title>Comparative genomics reveals dynamic genome evolution in host specialist ectomycorrhizal fungi.</title>
        <authorList>
            <person name="Lofgren L.A."/>
            <person name="Nguyen N.H."/>
            <person name="Vilgalys R."/>
            <person name="Ruytinx J."/>
            <person name="Liao H.L."/>
            <person name="Branco S."/>
            <person name="Kuo A."/>
            <person name="LaButti K."/>
            <person name="Lipzen A."/>
            <person name="Andreopoulos W."/>
            <person name="Pangilinan J."/>
            <person name="Riley R."/>
            <person name="Hundley H."/>
            <person name="Na H."/>
            <person name="Barry K."/>
            <person name="Grigoriev I.V."/>
            <person name="Stajich J.E."/>
            <person name="Kennedy P.G."/>
        </authorList>
    </citation>
    <scope>NUCLEOTIDE SEQUENCE</scope>
    <source>
        <strain evidence="2">MN1</strain>
    </source>
</reference>
<dbReference type="Proteomes" id="UP000807769">
    <property type="component" value="Unassembled WGS sequence"/>
</dbReference>
<evidence type="ECO:0000256" key="1">
    <source>
        <dbReference type="SAM" id="Phobius"/>
    </source>
</evidence>
<protein>
    <submittedName>
        <fullName evidence="2">Uncharacterized protein</fullName>
    </submittedName>
</protein>
<keyword evidence="1" id="KW-0812">Transmembrane</keyword>
<dbReference type="RefSeq" id="XP_041194077.1">
    <property type="nucleotide sequence ID" value="XM_041329149.1"/>
</dbReference>
<accession>A0A9P7EDD9</accession>
<comment type="caution">
    <text evidence="2">The sequence shown here is derived from an EMBL/GenBank/DDBJ whole genome shotgun (WGS) entry which is preliminary data.</text>
</comment>
<evidence type="ECO:0000313" key="3">
    <source>
        <dbReference type="Proteomes" id="UP000807769"/>
    </source>
</evidence>
<feature type="transmembrane region" description="Helical" evidence="1">
    <location>
        <begin position="78"/>
        <end position="102"/>
    </location>
</feature>
<feature type="transmembrane region" description="Helical" evidence="1">
    <location>
        <begin position="24"/>
        <end position="51"/>
    </location>
</feature>
<dbReference type="AlphaFoldDB" id="A0A9P7EDD9"/>
<name>A0A9P7EDD9_9AGAM</name>
<keyword evidence="3" id="KW-1185">Reference proteome</keyword>
<dbReference type="EMBL" id="JABBWG010000012">
    <property type="protein sequence ID" value="KAG1818017.1"/>
    <property type="molecule type" value="Genomic_DNA"/>
</dbReference>
<sequence length="111" mass="12222">MFTRGFNMRTTTSPPYPFVQRRGLLNIIIAGISGSFSSFTFDSILALMSALSPTSSFLSPWPFFAGPFLQGLGVDGRLVFIFGGHGVDLVLALMSALSPISVHNRFEWKRF</sequence>
<dbReference type="GeneID" id="64623166"/>